<dbReference type="AlphaFoldDB" id="A0A941BBG2"/>
<dbReference type="Gene3D" id="6.20.270.20">
    <property type="entry name" value="LapD/MoxY periplasmic domain"/>
    <property type="match status" value="1"/>
</dbReference>
<dbReference type="Pfam" id="PF16448">
    <property type="entry name" value="LapD_MoxY_N"/>
    <property type="match status" value="1"/>
</dbReference>
<dbReference type="Pfam" id="PF00990">
    <property type="entry name" value="GGDEF"/>
    <property type="match status" value="1"/>
</dbReference>
<dbReference type="InterPro" id="IPR035919">
    <property type="entry name" value="EAL_sf"/>
</dbReference>
<dbReference type="InterPro" id="IPR050706">
    <property type="entry name" value="Cyclic-di-GMP_PDE-like"/>
</dbReference>
<accession>A0A941BBG2</accession>
<dbReference type="InterPro" id="IPR003660">
    <property type="entry name" value="HAMP_dom"/>
</dbReference>
<dbReference type="Pfam" id="PF00563">
    <property type="entry name" value="EAL"/>
    <property type="match status" value="1"/>
</dbReference>
<dbReference type="InterPro" id="IPR029787">
    <property type="entry name" value="Nucleotide_cyclase"/>
</dbReference>
<dbReference type="GO" id="GO:0007165">
    <property type="term" value="P:signal transduction"/>
    <property type="evidence" value="ECO:0007669"/>
    <property type="project" value="InterPro"/>
</dbReference>
<dbReference type="InterPro" id="IPR001633">
    <property type="entry name" value="EAL_dom"/>
</dbReference>
<dbReference type="InterPro" id="IPR000160">
    <property type="entry name" value="GGDEF_dom"/>
</dbReference>
<proteinExistence type="predicted"/>
<dbReference type="SUPFAM" id="SSF141868">
    <property type="entry name" value="EAL domain-like"/>
    <property type="match status" value="1"/>
</dbReference>
<dbReference type="SMART" id="SM00304">
    <property type="entry name" value="HAMP"/>
    <property type="match status" value="1"/>
</dbReference>
<dbReference type="InterPro" id="IPR042461">
    <property type="entry name" value="LapD_MoxY_peri_C"/>
</dbReference>
<dbReference type="Gene3D" id="3.30.110.200">
    <property type="match status" value="1"/>
</dbReference>
<dbReference type="PANTHER" id="PTHR33121">
    <property type="entry name" value="CYCLIC DI-GMP PHOSPHODIESTERASE PDEF"/>
    <property type="match status" value="1"/>
</dbReference>
<gene>
    <name evidence="4" type="ORF">KAK03_10100</name>
</gene>
<dbReference type="PROSITE" id="PS50885">
    <property type="entry name" value="HAMP"/>
    <property type="match status" value="1"/>
</dbReference>
<dbReference type="Proteomes" id="UP000676246">
    <property type="component" value="Unassembled WGS sequence"/>
</dbReference>
<sequence length="640" mass="68730">MSLIRQVWLLLVVTLTVAFLGAVGVSLSTAREYLQTQLTAKNNDTAQALALTLGQQGGDRTAIDLMLASQFDTGAYQRIELLGADGSRLSSRVAQPRASSAPDWFIELLRIEPETGVSQVGDGWKQIGRLEVVSQVSYAYEQLWRGAQVTTGLLALLALLTGALAWAGVRRIREPLEAVVAQAAALTERRFVTVSEPQVPELRDVTRAMNGMVTRLKAMFDEQAGQVDQLRRRANCDELTGLSNRTHFLSRLKAVLGSEDGPASGALLLIRLTELQRLNRRLGHAGTDALLCDAAAALSESAARNPQPEVGRLNGSDFAMLLPDAGSLREPAVDVGARLRGVLRQHGVDSSAVVGAVRWWHAAPVSSLLAAADQALARAESRGAFAVEVDDSGEGLVLGQEAWRQRIDAAINAGRVRLVEYPLVAADLSEVHRECPLRMQIDEGGEWLPAAQWLPMARRVQQMDRIDLIAVTQALTAIANDGVPRAVNISPGSLTEPDFLPSLRALLWERREAAPGLWLEMAESGALRQLQAVRELAALARARGARLGLEHAGHELGDAGVLLEAGLDFVKLDASLIEGVGSDTARREHVESIARMLHGIGLQVFAEGVSDEADASALWACALDGVTGPVVARLLNDRPA</sequence>
<evidence type="ECO:0000259" key="1">
    <source>
        <dbReference type="PROSITE" id="PS50883"/>
    </source>
</evidence>
<dbReference type="Gene3D" id="3.20.20.450">
    <property type="entry name" value="EAL domain"/>
    <property type="match status" value="1"/>
</dbReference>
<dbReference type="RefSeq" id="WP_210853829.1">
    <property type="nucleotide sequence ID" value="NZ_JAGQDD010000005.1"/>
</dbReference>
<dbReference type="SMART" id="SM00052">
    <property type="entry name" value="EAL"/>
    <property type="match status" value="1"/>
</dbReference>
<dbReference type="InterPro" id="IPR032244">
    <property type="entry name" value="LapD_MoxY_N"/>
</dbReference>
<evidence type="ECO:0000313" key="5">
    <source>
        <dbReference type="Proteomes" id="UP000676246"/>
    </source>
</evidence>
<name>A0A941BBG2_9BURK</name>
<dbReference type="SMART" id="SM00267">
    <property type="entry name" value="GGDEF"/>
    <property type="match status" value="1"/>
</dbReference>
<evidence type="ECO:0000313" key="4">
    <source>
        <dbReference type="EMBL" id="MBQ0930840.1"/>
    </source>
</evidence>
<dbReference type="PANTHER" id="PTHR33121:SF79">
    <property type="entry name" value="CYCLIC DI-GMP PHOSPHODIESTERASE PDED-RELATED"/>
    <property type="match status" value="1"/>
</dbReference>
<dbReference type="PROSITE" id="PS50883">
    <property type="entry name" value="EAL"/>
    <property type="match status" value="1"/>
</dbReference>
<protein>
    <submittedName>
        <fullName evidence="4">EAL domain-containing protein</fullName>
    </submittedName>
</protein>
<dbReference type="EMBL" id="JAGQDD010000005">
    <property type="protein sequence ID" value="MBQ0930840.1"/>
    <property type="molecule type" value="Genomic_DNA"/>
</dbReference>
<feature type="domain" description="GGDEF" evidence="3">
    <location>
        <begin position="263"/>
        <end position="392"/>
    </location>
</feature>
<dbReference type="PROSITE" id="PS50887">
    <property type="entry name" value="GGDEF"/>
    <property type="match status" value="1"/>
</dbReference>
<feature type="domain" description="EAL" evidence="1">
    <location>
        <begin position="400"/>
        <end position="640"/>
    </location>
</feature>
<organism evidence="4 5">
    <name type="scientific">Ideonella alba</name>
    <dbReference type="NCBI Taxonomy" id="2824118"/>
    <lineage>
        <taxon>Bacteria</taxon>
        <taxon>Pseudomonadati</taxon>
        <taxon>Pseudomonadota</taxon>
        <taxon>Betaproteobacteria</taxon>
        <taxon>Burkholderiales</taxon>
        <taxon>Sphaerotilaceae</taxon>
        <taxon>Ideonella</taxon>
    </lineage>
</organism>
<dbReference type="Gene3D" id="3.30.70.270">
    <property type="match status" value="1"/>
</dbReference>
<dbReference type="InterPro" id="IPR043128">
    <property type="entry name" value="Rev_trsase/Diguanyl_cyclase"/>
</dbReference>
<evidence type="ECO:0000259" key="2">
    <source>
        <dbReference type="PROSITE" id="PS50885"/>
    </source>
</evidence>
<reference evidence="4 5" key="1">
    <citation type="submission" date="2021-04" db="EMBL/GenBank/DDBJ databases">
        <title>The genome sequence of Ideonella sp. 3Y2.</title>
        <authorList>
            <person name="Liu Y."/>
        </authorList>
    </citation>
    <scope>NUCLEOTIDE SEQUENCE [LARGE SCALE GENOMIC DNA]</scope>
    <source>
        <strain evidence="4 5">3Y2</strain>
    </source>
</reference>
<feature type="domain" description="HAMP" evidence="2">
    <location>
        <begin position="170"/>
        <end position="221"/>
    </location>
</feature>
<dbReference type="GO" id="GO:0071111">
    <property type="term" value="F:cyclic-guanylate-specific phosphodiesterase activity"/>
    <property type="evidence" value="ECO:0007669"/>
    <property type="project" value="InterPro"/>
</dbReference>
<dbReference type="GO" id="GO:0016020">
    <property type="term" value="C:membrane"/>
    <property type="evidence" value="ECO:0007669"/>
    <property type="project" value="InterPro"/>
</dbReference>
<dbReference type="NCBIfam" id="TIGR00254">
    <property type="entry name" value="GGDEF"/>
    <property type="match status" value="1"/>
</dbReference>
<dbReference type="CDD" id="cd01948">
    <property type="entry name" value="EAL"/>
    <property type="match status" value="1"/>
</dbReference>
<dbReference type="SUPFAM" id="SSF55073">
    <property type="entry name" value="Nucleotide cyclase"/>
    <property type="match status" value="1"/>
</dbReference>
<comment type="caution">
    <text evidence="4">The sequence shown here is derived from an EMBL/GenBank/DDBJ whole genome shotgun (WGS) entry which is preliminary data.</text>
</comment>
<keyword evidence="5" id="KW-1185">Reference proteome</keyword>
<evidence type="ECO:0000259" key="3">
    <source>
        <dbReference type="PROSITE" id="PS50887"/>
    </source>
</evidence>